<comment type="caution">
    <text evidence="2">The sequence shown here is derived from an EMBL/GenBank/DDBJ whole genome shotgun (WGS) entry which is preliminary data.</text>
</comment>
<dbReference type="AlphaFoldDB" id="A0AAE1J5U8"/>
<dbReference type="InterPro" id="IPR004046">
    <property type="entry name" value="GST_C"/>
</dbReference>
<dbReference type="Gene3D" id="1.20.1050.130">
    <property type="match status" value="1"/>
</dbReference>
<dbReference type="GeneID" id="87919846"/>
<organism evidence="2 3">
    <name type="scientific">Trichoderma aggressivum f. europaeum</name>
    <dbReference type="NCBI Taxonomy" id="173218"/>
    <lineage>
        <taxon>Eukaryota</taxon>
        <taxon>Fungi</taxon>
        <taxon>Dikarya</taxon>
        <taxon>Ascomycota</taxon>
        <taxon>Pezizomycotina</taxon>
        <taxon>Sordariomycetes</taxon>
        <taxon>Hypocreomycetidae</taxon>
        <taxon>Hypocreales</taxon>
        <taxon>Hypocreaceae</taxon>
        <taxon>Trichoderma</taxon>
    </lineage>
</organism>
<evidence type="ECO:0000313" key="3">
    <source>
        <dbReference type="Proteomes" id="UP001273209"/>
    </source>
</evidence>
<keyword evidence="3" id="KW-1185">Reference proteome</keyword>
<dbReference type="Proteomes" id="UP001273209">
    <property type="component" value="Unassembled WGS sequence"/>
</dbReference>
<protein>
    <recommendedName>
        <fullName evidence="1">Glutathione S-transferase C-terminal domain-containing protein</fullName>
    </recommendedName>
</protein>
<evidence type="ECO:0000313" key="2">
    <source>
        <dbReference type="EMBL" id="KAK4073148.1"/>
    </source>
</evidence>
<name>A0AAE1J5U8_9HYPO</name>
<proteinExistence type="predicted"/>
<dbReference type="InterPro" id="IPR036282">
    <property type="entry name" value="Glutathione-S-Trfase_C_sf"/>
</dbReference>
<dbReference type="EMBL" id="JAWRVG010000019">
    <property type="protein sequence ID" value="KAK4073148.1"/>
    <property type="molecule type" value="Genomic_DNA"/>
</dbReference>
<dbReference type="RefSeq" id="XP_062755549.1">
    <property type="nucleotide sequence ID" value="XM_062899941.1"/>
</dbReference>
<dbReference type="SUPFAM" id="SSF47616">
    <property type="entry name" value="GST C-terminal domain-like"/>
    <property type="match status" value="1"/>
</dbReference>
<gene>
    <name evidence="2" type="ORF">Triagg1_5428</name>
</gene>
<feature type="domain" description="Glutathione S-transferase C-terminal" evidence="1">
    <location>
        <begin position="109"/>
        <end position="155"/>
    </location>
</feature>
<accession>A0AAE1J5U8</accession>
<dbReference type="Pfam" id="PF14497">
    <property type="entry name" value="GST_C_3"/>
    <property type="match status" value="1"/>
</dbReference>
<sequence length="155" mass="17753">MNLFSGFTMAAQSSTVFHYLDIGRMGRGDVVNLFLKDAGIEYQDIRYSYPGEIWQNTSDELKRRGLTRTGKLPAHIPTLRYLAGDLGRYDGETSWEKYVVDAVSDIYIDWRFKWVTNLGNSTEEYKNDTAPTCYDVLAQYYAESEGPYLLGDKIT</sequence>
<reference evidence="2" key="1">
    <citation type="submission" date="2023-11" db="EMBL/GenBank/DDBJ databases">
        <title>The genome sequences of three competitors of mushroom-forming fungi.</title>
        <authorList>
            <person name="Beijen E."/>
            <person name="Ohm R.A."/>
        </authorList>
    </citation>
    <scope>NUCLEOTIDE SEQUENCE</scope>
    <source>
        <strain evidence="2">CBS 100526</strain>
    </source>
</reference>
<evidence type="ECO:0000259" key="1">
    <source>
        <dbReference type="Pfam" id="PF14497"/>
    </source>
</evidence>